<dbReference type="Gene3D" id="3.40.50.150">
    <property type="entry name" value="Vaccinia Virus protein VP39"/>
    <property type="match status" value="1"/>
</dbReference>
<protein>
    <recommendedName>
        <fullName evidence="3">Methyltransferase domain-containing protein</fullName>
    </recommendedName>
</protein>
<evidence type="ECO:0008006" key="3">
    <source>
        <dbReference type="Google" id="ProtNLM"/>
    </source>
</evidence>
<dbReference type="InterPro" id="IPR029063">
    <property type="entry name" value="SAM-dependent_MTases_sf"/>
</dbReference>
<name>A0ABN2DAR8_9ACTN</name>
<dbReference type="EMBL" id="BAAAOS010000019">
    <property type="protein sequence ID" value="GAA1573748.1"/>
    <property type="molecule type" value="Genomic_DNA"/>
</dbReference>
<comment type="caution">
    <text evidence="1">The sequence shown here is derived from an EMBL/GenBank/DDBJ whole genome shotgun (WGS) entry which is preliminary data.</text>
</comment>
<proteinExistence type="predicted"/>
<sequence length="115" mass="13017">MLGLELADASLGGLLAYYSIIHIPWEQRGQVFAEFYRVLAPGGQVMLVFQVGDERGRRTEFFGTPLSLDWYRQQPDEVAELLREAGFEVSMTAVRERDDTEKTAQGYLMARKPSA</sequence>
<keyword evidence="2" id="KW-1185">Reference proteome</keyword>
<reference evidence="1 2" key="1">
    <citation type="journal article" date="2019" name="Int. J. Syst. Evol. Microbiol.">
        <title>The Global Catalogue of Microorganisms (GCM) 10K type strain sequencing project: providing services to taxonomists for standard genome sequencing and annotation.</title>
        <authorList>
            <consortium name="The Broad Institute Genomics Platform"/>
            <consortium name="The Broad Institute Genome Sequencing Center for Infectious Disease"/>
            <person name="Wu L."/>
            <person name="Ma J."/>
        </authorList>
    </citation>
    <scope>NUCLEOTIDE SEQUENCE [LARGE SCALE GENOMIC DNA]</scope>
    <source>
        <strain evidence="1 2">JCM 14969</strain>
    </source>
</reference>
<evidence type="ECO:0000313" key="2">
    <source>
        <dbReference type="Proteomes" id="UP001500393"/>
    </source>
</evidence>
<dbReference type="SUPFAM" id="SSF53335">
    <property type="entry name" value="S-adenosyl-L-methionine-dependent methyltransferases"/>
    <property type="match status" value="1"/>
</dbReference>
<organism evidence="1 2">
    <name type="scientific">Kribbella sancticallisti</name>
    <dbReference type="NCBI Taxonomy" id="460087"/>
    <lineage>
        <taxon>Bacteria</taxon>
        <taxon>Bacillati</taxon>
        <taxon>Actinomycetota</taxon>
        <taxon>Actinomycetes</taxon>
        <taxon>Propionibacteriales</taxon>
        <taxon>Kribbellaceae</taxon>
        <taxon>Kribbella</taxon>
    </lineage>
</organism>
<evidence type="ECO:0000313" key="1">
    <source>
        <dbReference type="EMBL" id="GAA1573748.1"/>
    </source>
</evidence>
<accession>A0ABN2DAR8</accession>
<dbReference type="Proteomes" id="UP001500393">
    <property type="component" value="Unassembled WGS sequence"/>
</dbReference>
<gene>
    <name evidence="1" type="ORF">GCM10009789_28980</name>
</gene>